<keyword evidence="1" id="KW-0472">Membrane</keyword>
<gene>
    <name evidence="2" type="ORF">GXP70_02680</name>
</gene>
<keyword evidence="1" id="KW-1133">Transmembrane helix</keyword>
<dbReference type="RefSeq" id="WP_162355039.1">
    <property type="nucleotide sequence ID" value="NZ_CP048209.1"/>
</dbReference>
<sequence>MILIDVIFFLLELCALAAFCYWGCKLPGAALWVRATAGIGTPVLVAVLWGVFVAPKAPVQVSAMLRFAIQLLVFGTAAAALYAAGLHKLGTIFMLIAVVELVLSYRLKLKR</sequence>
<protein>
    <submittedName>
        <fullName evidence="2">YrdB family protein</fullName>
    </submittedName>
</protein>
<keyword evidence="1" id="KW-0812">Transmembrane</keyword>
<dbReference type="Proteomes" id="UP000476064">
    <property type="component" value="Chromosome"/>
</dbReference>
<dbReference type="KEGG" id="plyc:GXP70_02680"/>
<reference evidence="2 3" key="1">
    <citation type="submission" date="2020-01" db="EMBL/GenBank/DDBJ databases">
        <title>Paenibacillus sp. nov., isolated from tomato rhizosphere.</title>
        <authorList>
            <person name="Weon H.-Y."/>
            <person name="Lee S.A."/>
        </authorList>
    </citation>
    <scope>NUCLEOTIDE SEQUENCE [LARGE SCALE GENOMIC DNA]</scope>
    <source>
        <strain evidence="2 3">12200R-189</strain>
    </source>
</reference>
<dbReference type="InterPro" id="IPR021214">
    <property type="entry name" value="DUF2568"/>
</dbReference>
<dbReference type="AlphaFoldDB" id="A0A6C0FU33"/>
<dbReference type="Pfam" id="PF10823">
    <property type="entry name" value="DUF2568"/>
    <property type="match status" value="1"/>
</dbReference>
<accession>A0A6C0FU33</accession>
<keyword evidence="3" id="KW-1185">Reference proteome</keyword>
<evidence type="ECO:0000256" key="1">
    <source>
        <dbReference type="SAM" id="Phobius"/>
    </source>
</evidence>
<organism evidence="2 3">
    <name type="scientific">Paenibacillus lycopersici</name>
    <dbReference type="NCBI Taxonomy" id="2704462"/>
    <lineage>
        <taxon>Bacteria</taxon>
        <taxon>Bacillati</taxon>
        <taxon>Bacillota</taxon>
        <taxon>Bacilli</taxon>
        <taxon>Bacillales</taxon>
        <taxon>Paenibacillaceae</taxon>
        <taxon>Paenibacillus</taxon>
    </lineage>
</organism>
<feature type="transmembrane region" description="Helical" evidence="1">
    <location>
        <begin position="64"/>
        <end position="83"/>
    </location>
</feature>
<dbReference type="EMBL" id="CP048209">
    <property type="protein sequence ID" value="QHT58971.1"/>
    <property type="molecule type" value="Genomic_DNA"/>
</dbReference>
<proteinExistence type="predicted"/>
<feature type="transmembrane region" description="Helical" evidence="1">
    <location>
        <begin position="30"/>
        <end position="52"/>
    </location>
</feature>
<evidence type="ECO:0000313" key="2">
    <source>
        <dbReference type="EMBL" id="QHT58971.1"/>
    </source>
</evidence>
<evidence type="ECO:0000313" key="3">
    <source>
        <dbReference type="Proteomes" id="UP000476064"/>
    </source>
</evidence>
<name>A0A6C0FU33_9BACL</name>